<dbReference type="EMBL" id="KZ107861">
    <property type="protein sequence ID" value="OSS43856.1"/>
    <property type="molecule type" value="Genomic_DNA"/>
</dbReference>
<protein>
    <submittedName>
        <fullName evidence="3">Uncharacterized protein</fullName>
    </submittedName>
</protein>
<accession>A0A1Y2LIX7</accession>
<dbReference type="Proteomes" id="UP000193240">
    <property type="component" value="Unassembled WGS sequence"/>
</dbReference>
<evidence type="ECO:0000313" key="3">
    <source>
        <dbReference type="EMBL" id="OSS43856.1"/>
    </source>
</evidence>
<organism evidence="3 4">
    <name type="scientific">Epicoccum nigrum</name>
    <name type="common">Soil fungus</name>
    <name type="synonym">Epicoccum purpurascens</name>
    <dbReference type="NCBI Taxonomy" id="105696"/>
    <lineage>
        <taxon>Eukaryota</taxon>
        <taxon>Fungi</taxon>
        <taxon>Dikarya</taxon>
        <taxon>Ascomycota</taxon>
        <taxon>Pezizomycotina</taxon>
        <taxon>Dothideomycetes</taxon>
        <taxon>Pleosporomycetidae</taxon>
        <taxon>Pleosporales</taxon>
        <taxon>Pleosporineae</taxon>
        <taxon>Didymellaceae</taxon>
        <taxon>Epicoccum</taxon>
    </lineage>
</organism>
<keyword evidence="1" id="KW-0175">Coiled coil</keyword>
<evidence type="ECO:0000256" key="2">
    <source>
        <dbReference type="SAM" id="MobiDB-lite"/>
    </source>
</evidence>
<evidence type="ECO:0000313" key="4">
    <source>
        <dbReference type="Proteomes" id="UP000193240"/>
    </source>
</evidence>
<dbReference type="InParanoid" id="A0A1Y2LIX7"/>
<feature type="coiled-coil region" evidence="1">
    <location>
        <begin position="536"/>
        <end position="626"/>
    </location>
</feature>
<gene>
    <name evidence="3" type="ORF">B5807_11653</name>
</gene>
<sequence length="764" mass="84925">MTAANALDRIALGSMVNMLLECLQETIDIEQFMHTADQIDNGTSTADNPETSSLTQLRGFRHELMTYYNQPSQASRILRVVRRLQAKSFSIELLSDTAIPLAACLLLDNPRVDVRDAGMELVSKWVQQFDGHPMLSESGDPPSEAFKKMIDALKLWQSLVTQTIDDPDPGTEAGKNEQGPLKVTKETFEKVTKEAFEKASGHRLKELSSSAESTTQLDSSKQPFSMDKETVVSFLGTAVEKALKGLRGVEITTKATKRHLSSKESEESDRNNFDNIAFALRNTELDAARSLVCPDYDETRMTREFVDGAQSYLQLDDESLGLLLMELRTFQAVVMDVFYRLAMNHAVRLLGESYLSVLENRLSVLENRLSGLEAVLKEDDEAIAKAKPQSLEDLGYCTEIISGLGKQLRLEVSHQCEDFVRATIQFLHPIKQVLKMIDPDGDLPRNLPSLLNATKGVARLQSKINTLTADLATLRRAEEKPASKLSTISIENKKLQKLIDLERISMHKKYSSDIEAQVAARLQSEKTKSAAYISDIEAKAKRVDAAEESLAQLQEALKNVTRERDALAARHSDLDATCKQLRADTVATEQGYEQMRQDKEDCELKLVTVEADLSHAQAQLQDLQAQALHAAKSEETDKSHDVAQAGVSVLNHVEQMTAADRLDMIAQRWRNDLFLAEAEKKECSNALRVTEDLIAAVTQRLEELSPSGYPQDPYAAYDVGQSHSSRTPDPNAPRMRSRSRTPANDKSHSVPHPAPKRPEAVVAG</sequence>
<dbReference type="AlphaFoldDB" id="A0A1Y2LIX7"/>
<feature type="coiled-coil region" evidence="1">
    <location>
        <begin position="355"/>
        <end position="382"/>
    </location>
</feature>
<keyword evidence="4" id="KW-1185">Reference proteome</keyword>
<feature type="region of interest" description="Disordered" evidence="2">
    <location>
        <begin position="199"/>
        <end position="222"/>
    </location>
</feature>
<evidence type="ECO:0000256" key="1">
    <source>
        <dbReference type="SAM" id="Coils"/>
    </source>
</evidence>
<feature type="region of interest" description="Disordered" evidence="2">
    <location>
        <begin position="705"/>
        <end position="764"/>
    </location>
</feature>
<name>A0A1Y2LIX7_EPING</name>
<reference evidence="3 4" key="1">
    <citation type="journal article" date="2017" name="Genome Announc.">
        <title>Genome sequence of the saprophytic ascomycete Epicoccum nigrum ICMP 19927 strain isolated from New Zealand.</title>
        <authorList>
            <person name="Fokin M."/>
            <person name="Fleetwood D."/>
            <person name="Weir B.S."/>
            <person name="Villas-Boas S.G."/>
        </authorList>
    </citation>
    <scope>NUCLEOTIDE SEQUENCE [LARGE SCALE GENOMIC DNA]</scope>
    <source>
        <strain evidence="3 4">ICMP 19927</strain>
    </source>
</reference>
<feature type="compositionally biased region" description="Polar residues" evidence="2">
    <location>
        <begin position="207"/>
        <end position="222"/>
    </location>
</feature>
<proteinExistence type="predicted"/>